<keyword evidence="3 6" id="KW-0812">Transmembrane</keyword>
<comment type="similarity">
    <text evidence="2">Belongs to the LemA family.</text>
</comment>
<evidence type="ECO:0000256" key="1">
    <source>
        <dbReference type="ARBA" id="ARBA00004167"/>
    </source>
</evidence>
<dbReference type="InterPro" id="IPR007156">
    <property type="entry name" value="MamQ_LemA"/>
</dbReference>
<dbReference type="Pfam" id="PF04011">
    <property type="entry name" value="LemA"/>
    <property type="match status" value="1"/>
</dbReference>
<name>A0A068NSQ2_FIMGI</name>
<evidence type="ECO:0000256" key="3">
    <source>
        <dbReference type="ARBA" id="ARBA00022692"/>
    </source>
</evidence>
<dbReference type="EMBL" id="CP007139">
    <property type="protein sequence ID" value="AIE86387.1"/>
    <property type="molecule type" value="Genomic_DNA"/>
</dbReference>
<gene>
    <name evidence="7" type="ORF">OP10G_3019</name>
</gene>
<dbReference type="eggNOG" id="COG1704">
    <property type="taxonomic scope" value="Bacteria"/>
</dbReference>
<proteinExistence type="inferred from homology"/>
<comment type="subcellular location">
    <subcellularLocation>
        <location evidence="1">Membrane</location>
        <topology evidence="1">Single-pass membrane protein</topology>
    </subcellularLocation>
</comment>
<dbReference type="KEGG" id="fgi:OP10G_3019"/>
<dbReference type="AlphaFoldDB" id="A0A068NSQ2"/>
<dbReference type="STRING" id="661478.OP10G_3019"/>
<keyword evidence="5 6" id="KW-0472">Membrane</keyword>
<reference evidence="7 8" key="1">
    <citation type="journal article" date="2014" name="PLoS ONE">
        <title>The first complete genome sequence of the class fimbriimonadia in the phylum armatimonadetes.</title>
        <authorList>
            <person name="Hu Z.Y."/>
            <person name="Wang Y.Z."/>
            <person name="Im W.T."/>
            <person name="Wang S.Y."/>
            <person name="Zhao G.P."/>
            <person name="Zheng H.J."/>
            <person name="Quan Z.X."/>
        </authorList>
    </citation>
    <scope>NUCLEOTIDE SEQUENCE [LARGE SCALE GENOMIC DNA]</scope>
    <source>
        <strain evidence="7">Gsoil 348</strain>
    </source>
</reference>
<keyword evidence="8" id="KW-1185">Reference proteome</keyword>
<dbReference type="SUPFAM" id="SSF140478">
    <property type="entry name" value="LemA-like"/>
    <property type="match status" value="1"/>
</dbReference>
<dbReference type="OrthoDB" id="9804152at2"/>
<dbReference type="Gene3D" id="1.20.1440.20">
    <property type="entry name" value="LemA-like domain"/>
    <property type="match status" value="1"/>
</dbReference>
<dbReference type="InterPro" id="IPR023353">
    <property type="entry name" value="LemA-like_dom_sf"/>
</dbReference>
<evidence type="ECO:0000256" key="6">
    <source>
        <dbReference type="SAM" id="Phobius"/>
    </source>
</evidence>
<feature type="transmembrane region" description="Helical" evidence="6">
    <location>
        <begin position="6"/>
        <end position="26"/>
    </location>
</feature>
<dbReference type="Proteomes" id="UP000027982">
    <property type="component" value="Chromosome"/>
</dbReference>
<accession>A0A068NSQ2</accession>
<evidence type="ECO:0000313" key="8">
    <source>
        <dbReference type="Proteomes" id="UP000027982"/>
    </source>
</evidence>
<dbReference type="GO" id="GO:0016020">
    <property type="term" value="C:membrane"/>
    <property type="evidence" value="ECO:0007669"/>
    <property type="project" value="UniProtKB-SubCell"/>
</dbReference>
<dbReference type="PANTHER" id="PTHR34478">
    <property type="entry name" value="PROTEIN LEMA"/>
    <property type="match status" value="1"/>
</dbReference>
<sequence length="180" mass="20416">MEAIIIGIVVFALLILMWVVGTINRLTRLKNLVRESWAQVDVQLKRRYDLIPNLVETCRAYAAHERDVFERVVNARNQALQSGGNARDENALVQSVNGMLARVEAYPELRSNANFLELQRELSNTEDRIAASRRFFNANVRDYNIAIEQFPGSLLAGGHTKAEFFEVESVSVREAPRVTI</sequence>
<dbReference type="HOGENOM" id="CLU_056714_2_1_0"/>
<protein>
    <submittedName>
        <fullName evidence="7">LemA protein</fullName>
    </submittedName>
</protein>
<dbReference type="RefSeq" id="WP_025229644.1">
    <property type="nucleotide sequence ID" value="NZ_CP007139.1"/>
</dbReference>
<keyword evidence="4 6" id="KW-1133">Transmembrane helix</keyword>
<evidence type="ECO:0000313" key="7">
    <source>
        <dbReference type="EMBL" id="AIE86387.1"/>
    </source>
</evidence>
<organism evidence="7 8">
    <name type="scientific">Fimbriimonas ginsengisoli Gsoil 348</name>
    <dbReference type="NCBI Taxonomy" id="661478"/>
    <lineage>
        <taxon>Bacteria</taxon>
        <taxon>Bacillati</taxon>
        <taxon>Armatimonadota</taxon>
        <taxon>Fimbriimonadia</taxon>
        <taxon>Fimbriimonadales</taxon>
        <taxon>Fimbriimonadaceae</taxon>
        <taxon>Fimbriimonas</taxon>
    </lineage>
</organism>
<dbReference type="PANTHER" id="PTHR34478:SF1">
    <property type="entry name" value="PROTEIN LEMA"/>
    <property type="match status" value="1"/>
</dbReference>
<evidence type="ECO:0000256" key="5">
    <source>
        <dbReference type="ARBA" id="ARBA00023136"/>
    </source>
</evidence>
<evidence type="ECO:0000256" key="2">
    <source>
        <dbReference type="ARBA" id="ARBA00008854"/>
    </source>
</evidence>
<evidence type="ECO:0000256" key="4">
    <source>
        <dbReference type="ARBA" id="ARBA00022989"/>
    </source>
</evidence>